<evidence type="ECO:0000256" key="2">
    <source>
        <dbReference type="SAM" id="MobiDB-lite"/>
    </source>
</evidence>
<dbReference type="InterPro" id="IPR052026">
    <property type="entry name" value="ExeA_AAA_ATPase_DNA-bind"/>
</dbReference>
<reference evidence="4" key="1">
    <citation type="submission" date="2020-11" db="EMBL/GenBank/DDBJ databases">
        <title>Novosphingobium aureum sp. nov., a marine bacterium isolated from sediment of a salt flat.</title>
        <authorList>
            <person name="Yoo Y."/>
            <person name="Kim J.-J."/>
        </authorList>
    </citation>
    <scope>NUCLEOTIDE SEQUENCE</scope>
    <source>
        <strain evidence="4">YJ-S2-02</strain>
    </source>
</reference>
<dbReference type="EMBL" id="JADZGI010000001">
    <property type="protein sequence ID" value="MBH0113014.1"/>
    <property type="molecule type" value="Genomic_DNA"/>
</dbReference>
<feature type="domain" description="AAA+ ATPase" evidence="3">
    <location>
        <begin position="42"/>
        <end position="207"/>
    </location>
</feature>
<dbReference type="GO" id="GO:0016887">
    <property type="term" value="F:ATP hydrolysis activity"/>
    <property type="evidence" value="ECO:0007669"/>
    <property type="project" value="InterPro"/>
</dbReference>
<name>A0A931HC12_9SPHN</name>
<evidence type="ECO:0000313" key="5">
    <source>
        <dbReference type="Proteomes" id="UP000617634"/>
    </source>
</evidence>
<dbReference type="PANTHER" id="PTHR35894">
    <property type="entry name" value="GENERAL SECRETION PATHWAY PROTEIN A-RELATED"/>
    <property type="match status" value="1"/>
</dbReference>
<keyword evidence="1" id="KW-0175">Coiled coil</keyword>
<feature type="coiled-coil region" evidence="1">
    <location>
        <begin position="437"/>
        <end position="464"/>
    </location>
</feature>
<dbReference type="Gene3D" id="3.40.50.300">
    <property type="entry name" value="P-loop containing nucleotide triphosphate hydrolases"/>
    <property type="match status" value="1"/>
</dbReference>
<dbReference type="InterPro" id="IPR049945">
    <property type="entry name" value="AAA_22"/>
</dbReference>
<comment type="caution">
    <text evidence="4">The sequence shown here is derived from an EMBL/GenBank/DDBJ whole genome shotgun (WGS) entry which is preliminary data.</text>
</comment>
<feature type="region of interest" description="Disordered" evidence="2">
    <location>
        <begin position="285"/>
        <end position="308"/>
    </location>
</feature>
<dbReference type="PANTHER" id="PTHR35894:SF1">
    <property type="entry name" value="PHOSPHORIBULOKINASE _ URIDINE KINASE FAMILY"/>
    <property type="match status" value="1"/>
</dbReference>
<proteinExistence type="predicted"/>
<accession>A0A931HC12</accession>
<dbReference type="RefSeq" id="WP_197162942.1">
    <property type="nucleotide sequence ID" value="NZ_JADZGI010000001.1"/>
</dbReference>
<dbReference type="NCBIfam" id="TIGR03015">
    <property type="entry name" value="pepcterm_ATPase"/>
    <property type="match status" value="1"/>
</dbReference>
<evidence type="ECO:0000259" key="3">
    <source>
        <dbReference type="SMART" id="SM00382"/>
    </source>
</evidence>
<dbReference type="SUPFAM" id="SSF52540">
    <property type="entry name" value="P-loop containing nucleoside triphosphate hydrolases"/>
    <property type="match status" value="1"/>
</dbReference>
<gene>
    <name evidence="4" type="ORF">I5E68_08635</name>
</gene>
<dbReference type="InterPro" id="IPR017466">
    <property type="entry name" value="XrtA-assoc_ATPase-like"/>
</dbReference>
<dbReference type="InterPro" id="IPR027417">
    <property type="entry name" value="P-loop_NTPase"/>
</dbReference>
<dbReference type="Proteomes" id="UP000617634">
    <property type="component" value="Unassembled WGS sequence"/>
</dbReference>
<evidence type="ECO:0000256" key="1">
    <source>
        <dbReference type="SAM" id="Coils"/>
    </source>
</evidence>
<organism evidence="4 5">
    <name type="scientific">Novosphingobium aureum</name>
    <dbReference type="NCBI Taxonomy" id="2792964"/>
    <lineage>
        <taxon>Bacteria</taxon>
        <taxon>Pseudomonadati</taxon>
        <taxon>Pseudomonadota</taxon>
        <taxon>Alphaproteobacteria</taxon>
        <taxon>Sphingomonadales</taxon>
        <taxon>Sphingomonadaceae</taxon>
        <taxon>Novosphingobium</taxon>
    </lineage>
</organism>
<dbReference type="SMART" id="SM00382">
    <property type="entry name" value="AAA"/>
    <property type="match status" value="1"/>
</dbReference>
<dbReference type="Pfam" id="PF13401">
    <property type="entry name" value="AAA_22"/>
    <property type="match status" value="1"/>
</dbReference>
<evidence type="ECO:0000313" key="4">
    <source>
        <dbReference type="EMBL" id="MBH0113014.1"/>
    </source>
</evidence>
<dbReference type="InterPro" id="IPR003593">
    <property type="entry name" value="AAA+_ATPase"/>
</dbReference>
<keyword evidence="5" id="KW-1185">Reference proteome</keyword>
<feature type="region of interest" description="Disordered" evidence="2">
    <location>
        <begin position="382"/>
        <end position="402"/>
    </location>
</feature>
<sequence>MFDDFYGLEARPFQLTPDPAFYFESLTHRKALSYLGYGLAQGEGFVVITGEVGSGKSTLVAYLMATIDPGRMTAANVVTSALDGEEIVHVVAHSFGIAVEGHDKATALGAIEAYLHEEARAGRRTLLIVDEAQNLSITALEELRMLSNFQLGSHPLLQTLLLGQPEFRRTLLESDQLEQLRQRVIATHHLSAMQAKEVQAYIEHRMTCAGWQGNPSFDQRVFAGIFDATGGIPRRINQILNRLLLLGAVEQRSHIDGGMLAQVLEELHEDGTLVLAGEAEASAGDAPSVAAWSDEPHGEGEAAVASATPPVAAPVASGLDAEATGALIEQALAERDAQIAELQQAFVELANSQDARFEEDAGQPVFDEGRIAALEAQLAALSQSRSESEEQVGDQEHRRAAEEERIAALEAQVAALSQPAADDHVREEADAATVQRIAALEEMVEQLAAHNADMESRMAEQEHTLRHVLTMLIEWIEGAEDQRSAA</sequence>
<dbReference type="AlphaFoldDB" id="A0A931HC12"/>
<protein>
    <submittedName>
        <fullName evidence="4">AAA family ATPase</fullName>
    </submittedName>
</protein>